<keyword evidence="11 14" id="KW-0560">Oxidoreductase</keyword>
<keyword evidence="6 14" id="KW-0288">FMN</keyword>
<dbReference type="SUPFAM" id="SSF63380">
    <property type="entry name" value="Riboflavin synthase domain-like"/>
    <property type="match status" value="1"/>
</dbReference>
<dbReference type="InterPro" id="IPR003097">
    <property type="entry name" value="CysJ-like_FAD-binding"/>
</dbReference>
<keyword evidence="3 14" id="KW-0813">Transport</keyword>
<comment type="caution">
    <text evidence="17">The sequence shown here is derived from an EMBL/GenBank/DDBJ whole genome shotgun (WGS) entry which is preliminary data.</text>
</comment>
<dbReference type="Pfam" id="PF00258">
    <property type="entry name" value="Flavodoxin_1"/>
    <property type="match status" value="1"/>
</dbReference>
<dbReference type="Gene3D" id="2.40.30.10">
    <property type="entry name" value="Translation factors"/>
    <property type="match status" value="1"/>
</dbReference>
<feature type="domain" description="FAD-binding FR-type" evidence="16">
    <location>
        <begin position="707"/>
        <end position="959"/>
    </location>
</feature>
<evidence type="ECO:0000256" key="6">
    <source>
        <dbReference type="ARBA" id="ARBA00022643"/>
    </source>
</evidence>
<dbReference type="SUPFAM" id="SSF52343">
    <property type="entry name" value="Ferredoxin reductase-like, C-terminal NADP-linked domain"/>
    <property type="match status" value="1"/>
</dbReference>
<dbReference type="EC" id="1.6.2.4" evidence="14"/>
<dbReference type="Proteomes" id="UP001642482">
    <property type="component" value="Unassembled WGS sequence"/>
</dbReference>
<dbReference type="PRINTS" id="PR00463">
    <property type="entry name" value="EP450I"/>
</dbReference>
<evidence type="ECO:0000256" key="13">
    <source>
        <dbReference type="ARBA" id="ARBA00023033"/>
    </source>
</evidence>
<evidence type="ECO:0000256" key="1">
    <source>
        <dbReference type="ARBA" id="ARBA00001971"/>
    </source>
</evidence>
<dbReference type="InterPro" id="IPR017938">
    <property type="entry name" value="Riboflavin_synthase-like_b-brl"/>
</dbReference>
<evidence type="ECO:0000313" key="17">
    <source>
        <dbReference type="EMBL" id="CAK7218058.1"/>
    </source>
</evidence>
<evidence type="ECO:0000256" key="4">
    <source>
        <dbReference type="ARBA" id="ARBA00022617"/>
    </source>
</evidence>
<dbReference type="Pfam" id="PF00175">
    <property type="entry name" value="NAD_binding_1"/>
    <property type="match status" value="1"/>
</dbReference>
<keyword evidence="18" id="KW-1185">Reference proteome</keyword>
<keyword evidence="10 14" id="KW-0249">Electron transport</keyword>
<dbReference type="Gene3D" id="1.20.990.10">
    <property type="entry name" value="NADPH-cytochrome p450 Reductase, Chain A, domain 3"/>
    <property type="match status" value="1"/>
</dbReference>
<dbReference type="PRINTS" id="PR00385">
    <property type="entry name" value="P450"/>
</dbReference>
<dbReference type="PANTHER" id="PTHR19384:SF127">
    <property type="entry name" value="BIFUNCTIONAL CYTOCHROME P450_NADPH--P450 REDUCTASE"/>
    <property type="match status" value="1"/>
</dbReference>
<comment type="cofactor">
    <cofactor evidence="1 14">
        <name>heme</name>
        <dbReference type="ChEBI" id="CHEBI:30413"/>
    </cofactor>
</comment>
<keyword evidence="13 14" id="KW-0503">Monooxygenase</keyword>
<protein>
    <recommendedName>
        <fullName evidence="14">Bifunctional cytochrome P450/NADPH--P450 reductase</fullName>
    </recommendedName>
    <domain>
        <recommendedName>
            <fullName evidence="14">Cytochrome P450</fullName>
            <ecNumber evidence="14">1.14.14.1</ecNumber>
        </recommendedName>
    </domain>
    <domain>
        <recommendedName>
            <fullName evidence="14">NADPH--cytochrome P450 reductase</fullName>
            <ecNumber evidence="14">1.6.2.4</ecNumber>
        </recommendedName>
    </domain>
</protein>
<dbReference type="EC" id="1.14.14.1" evidence="14"/>
<dbReference type="InterPro" id="IPR008254">
    <property type="entry name" value="Flavodoxin/NO_synth"/>
</dbReference>
<evidence type="ECO:0000256" key="7">
    <source>
        <dbReference type="ARBA" id="ARBA00022723"/>
    </source>
</evidence>
<dbReference type="InterPro" id="IPR039261">
    <property type="entry name" value="FNR_nucleotide-bd"/>
</dbReference>
<proteinExistence type="inferred from homology"/>
<evidence type="ECO:0000256" key="9">
    <source>
        <dbReference type="ARBA" id="ARBA00022857"/>
    </source>
</evidence>
<keyword evidence="5 14" id="KW-0285">Flavoprotein</keyword>
<evidence type="ECO:0000256" key="5">
    <source>
        <dbReference type="ARBA" id="ARBA00022630"/>
    </source>
</evidence>
<dbReference type="InterPro" id="IPR017972">
    <property type="entry name" value="Cyt_P450_CS"/>
</dbReference>
<dbReference type="EMBL" id="CAWUHD010000026">
    <property type="protein sequence ID" value="CAK7218058.1"/>
    <property type="molecule type" value="Genomic_DNA"/>
</dbReference>
<organism evidence="17 18">
    <name type="scientific">Sporothrix eucalyptigena</name>
    <dbReference type="NCBI Taxonomy" id="1812306"/>
    <lineage>
        <taxon>Eukaryota</taxon>
        <taxon>Fungi</taxon>
        <taxon>Dikarya</taxon>
        <taxon>Ascomycota</taxon>
        <taxon>Pezizomycotina</taxon>
        <taxon>Sordariomycetes</taxon>
        <taxon>Sordariomycetidae</taxon>
        <taxon>Ophiostomatales</taxon>
        <taxon>Ophiostomataceae</taxon>
        <taxon>Sporothrix</taxon>
    </lineage>
</organism>
<dbReference type="SUPFAM" id="SSF52218">
    <property type="entry name" value="Flavoproteins"/>
    <property type="match status" value="1"/>
</dbReference>
<dbReference type="SUPFAM" id="SSF48264">
    <property type="entry name" value="Cytochrome P450"/>
    <property type="match status" value="1"/>
</dbReference>
<evidence type="ECO:0000256" key="14">
    <source>
        <dbReference type="PIRNR" id="PIRNR000209"/>
    </source>
</evidence>
<evidence type="ECO:0000313" key="18">
    <source>
        <dbReference type="Proteomes" id="UP001642482"/>
    </source>
</evidence>
<dbReference type="InterPro" id="IPR036396">
    <property type="entry name" value="Cyt_P450_sf"/>
</dbReference>
<dbReference type="InterPro" id="IPR001128">
    <property type="entry name" value="Cyt_P450"/>
</dbReference>
<dbReference type="InterPro" id="IPR029039">
    <property type="entry name" value="Flavoprotein-like_sf"/>
</dbReference>
<dbReference type="PIRSF" id="PIRSF000209">
    <property type="entry name" value="Bifunctional_P450_P450R"/>
    <property type="match status" value="1"/>
</dbReference>
<sequence>MSEPIPGPAGWPLIGNLLDVQGEVPIQAIEHVADIYGPIIKLSLGGNDRLFVGGFDIFDELCDETRFYKLPPPALSRNAPPGARGLFTSPSEKDPDWGQAHRILMPAFGPLAIQNMFDEMYDIATQMVMKWARVGSEKTVLLTEDFTRLTLDTIALCAMDYRFNSFYSDTVHPYVQAMTNTLEARSQFGQIGQRIKVLLQPSYVAQLKADVAYMGTVGRELVQHRRDHPTDKKDLLNNMIYGKDPKTGESMRDELIAANMQTFLVAGHETTSGLLSFAFMYLLLNPSAFFAAQQEVDHVLGTGRIEPHTLNELPYLNAVLRETLRLSPTAPGFARGVRPENKEEHVTVAGGKYEIPRDSAVLCLLGKIQRDPKVWGDDADQFRPERMLDENFAKLPKNAWKPFGTGLRACIGRAFAWQEALLVTALLLQNFTISLADPNYKMQVQQTLTIKPKNTYVHVKLRSGLNATQLLQRLTGSVSTPTEPANGLALHTPSGNGAAKNETTTPNGPRLAILYGSNTGTCQSLAQSLAVEASQRGFTTSVHDLDAAVENVPKGPNTTVAIITASYEGQPPDNAARFVAWLERVEDKDAFSGTQFAVFGCGHVDWATTYQRVPTLVDTLLAEHGATRLVERGISDASQRDMFGDFVKWTEDVFWPALPSAETVSAATNREDLDGDKTVNGHEEKKVRIPSIDLEISTEQRATHLQQKLFWAKVTAARQLTEPGQPEKRHIEFQLPSDMAYQTGDYLAVLPLNPDNDVRRVIQRFRLPWDAVVTIRRGGPTTLPTDTPIALSELLRGYVELALPATRKDIEVLRQLANHEEGDQGSIESARLGTLLDDAKAFAATVLERRTSLLDLLEQNPGVELPLASFLAMLPPLRARHYSIASSPLANPDTCALCYSVIDEPTWVDGLVTNSGTNGIKKTSPRKFQGVTGTYLKSLQPGDQALVAVRATNQFFRLPADPESTPLLMFCAGSGFAPFRGFLQERAVQIRSGNRKLAPAVLFVGCRGPEADRLYADEVDGWVKDSVVDVRYAFSQDPNNKLAAGCRYVPERLLHDKDIVVAQWKAGAKVYTCGSGKVAKDLGAAARKLILERAQEHAESGEDGEVVATTEEEAAAWMQQRHNERFVTDVFT</sequence>
<evidence type="ECO:0000256" key="12">
    <source>
        <dbReference type="ARBA" id="ARBA00023004"/>
    </source>
</evidence>
<comment type="catalytic activity">
    <reaction evidence="14">
        <text>an organic molecule + reduced [NADPH--hemoprotein reductase] + O2 = an alcohol + oxidized [NADPH--hemoprotein reductase] + H2O + H(+)</text>
        <dbReference type="Rhea" id="RHEA:17149"/>
        <dbReference type="Rhea" id="RHEA-COMP:11964"/>
        <dbReference type="Rhea" id="RHEA-COMP:11965"/>
        <dbReference type="ChEBI" id="CHEBI:15377"/>
        <dbReference type="ChEBI" id="CHEBI:15378"/>
        <dbReference type="ChEBI" id="CHEBI:15379"/>
        <dbReference type="ChEBI" id="CHEBI:30879"/>
        <dbReference type="ChEBI" id="CHEBI:57618"/>
        <dbReference type="ChEBI" id="CHEBI:58210"/>
        <dbReference type="ChEBI" id="CHEBI:142491"/>
        <dbReference type="EC" id="1.14.14.1"/>
    </reaction>
</comment>
<dbReference type="Gene3D" id="3.40.50.360">
    <property type="match status" value="1"/>
</dbReference>
<accession>A0ABP0BEJ9</accession>
<dbReference type="CDD" id="cd11068">
    <property type="entry name" value="CYP120A1"/>
    <property type="match status" value="1"/>
</dbReference>
<dbReference type="InterPro" id="IPR001433">
    <property type="entry name" value="OxRdtase_FAD/NAD-bd"/>
</dbReference>
<keyword evidence="12 14" id="KW-0408">Iron</keyword>
<dbReference type="PROSITE" id="PS51384">
    <property type="entry name" value="FAD_FR"/>
    <property type="match status" value="1"/>
</dbReference>
<keyword evidence="9 14" id="KW-0521">NADP</keyword>
<dbReference type="InterPro" id="IPR023206">
    <property type="entry name" value="Bifunctional_P450_P450_red"/>
</dbReference>
<keyword evidence="7 14" id="KW-0479">Metal-binding</keyword>
<keyword evidence="4 14" id="KW-0349">Heme</keyword>
<evidence type="ECO:0000256" key="2">
    <source>
        <dbReference type="ARBA" id="ARBA00010018"/>
    </source>
</evidence>
<dbReference type="Pfam" id="PF00667">
    <property type="entry name" value="FAD_binding_1"/>
    <property type="match status" value="1"/>
</dbReference>
<gene>
    <name evidence="17" type="ORF">SEUCBS140593_003414</name>
</gene>
<dbReference type="PROSITE" id="PS50902">
    <property type="entry name" value="FLAVODOXIN_LIKE"/>
    <property type="match status" value="1"/>
</dbReference>
<dbReference type="PANTHER" id="PTHR19384">
    <property type="entry name" value="NITRIC OXIDE SYNTHASE-RELATED"/>
    <property type="match status" value="1"/>
</dbReference>
<evidence type="ECO:0000256" key="3">
    <source>
        <dbReference type="ARBA" id="ARBA00022448"/>
    </source>
</evidence>
<evidence type="ECO:0000256" key="8">
    <source>
        <dbReference type="ARBA" id="ARBA00022827"/>
    </source>
</evidence>
<dbReference type="Pfam" id="PF00067">
    <property type="entry name" value="p450"/>
    <property type="match status" value="1"/>
</dbReference>
<dbReference type="InterPro" id="IPR002401">
    <property type="entry name" value="Cyt_P450_E_grp-I"/>
</dbReference>
<reference evidence="17 18" key="1">
    <citation type="submission" date="2024-01" db="EMBL/GenBank/DDBJ databases">
        <authorList>
            <person name="Allen C."/>
            <person name="Tagirdzhanova G."/>
        </authorList>
    </citation>
    <scope>NUCLEOTIDE SEQUENCE [LARGE SCALE GENOMIC DNA]</scope>
</reference>
<evidence type="ECO:0000259" key="16">
    <source>
        <dbReference type="PROSITE" id="PS51384"/>
    </source>
</evidence>
<dbReference type="Gene3D" id="1.10.630.10">
    <property type="entry name" value="Cytochrome P450"/>
    <property type="match status" value="1"/>
</dbReference>
<dbReference type="CDD" id="cd06206">
    <property type="entry name" value="bifunctional_CYPOR"/>
    <property type="match status" value="1"/>
</dbReference>
<feature type="domain" description="Flavodoxin-like" evidence="15">
    <location>
        <begin position="511"/>
        <end position="654"/>
    </location>
</feature>
<dbReference type="InterPro" id="IPR017927">
    <property type="entry name" value="FAD-bd_FR_type"/>
</dbReference>
<dbReference type="Gene3D" id="3.40.50.80">
    <property type="entry name" value="Nucleotide-binding domain of ferredoxin-NADP reductase (FNR) module"/>
    <property type="match status" value="1"/>
</dbReference>
<dbReference type="PROSITE" id="PS00086">
    <property type="entry name" value="CYTOCHROME_P450"/>
    <property type="match status" value="1"/>
</dbReference>
<comment type="similarity">
    <text evidence="2 14">In the N-terminal section; belongs to the cytochrome P450 family.</text>
</comment>
<comment type="catalytic activity">
    <reaction evidence="14">
        <text>2 oxidized [cytochrome P450] + NADPH = 2 reduced [cytochrome P450] + NADP(+) + H(+)</text>
        <dbReference type="Rhea" id="RHEA:24040"/>
        <dbReference type="Rhea" id="RHEA-COMP:14627"/>
        <dbReference type="Rhea" id="RHEA-COMP:14628"/>
        <dbReference type="ChEBI" id="CHEBI:15378"/>
        <dbReference type="ChEBI" id="CHEBI:55376"/>
        <dbReference type="ChEBI" id="CHEBI:57783"/>
        <dbReference type="ChEBI" id="CHEBI:58349"/>
        <dbReference type="ChEBI" id="CHEBI:60344"/>
        <dbReference type="EC" id="1.6.2.4"/>
    </reaction>
</comment>
<evidence type="ECO:0000259" key="15">
    <source>
        <dbReference type="PROSITE" id="PS50902"/>
    </source>
</evidence>
<evidence type="ECO:0000256" key="10">
    <source>
        <dbReference type="ARBA" id="ARBA00022982"/>
    </source>
</evidence>
<dbReference type="InterPro" id="IPR023173">
    <property type="entry name" value="NADPH_Cyt_P450_Rdtase_alpha"/>
</dbReference>
<name>A0ABP0BEJ9_9PEZI</name>
<keyword evidence="8 14" id="KW-0274">FAD</keyword>
<comment type="cofactor">
    <cofactor evidence="14">
        <name>FAD</name>
        <dbReference type="ChEBI" id="CHEBI:57692"/>
    </cofactor>
    <cofactor evidence="14">
        <name>FMN</name>
        <dbReference type="ChEBI" id="CHEBI:58210"/>
    </cofactor>
</comment>
<evidence type="ECO:0000256" key="11">
    <source>
        <dbReference type="ARBA" id="ARBA00023002"/>
    </source>
</evidence>